<dbReference type="GO" id="GO:0006303">
    <property type="term" value="P:double-strand break repair via nonhomologous end joining"/>
    <property type="evidence" value="ECO:0007669"/>
    <property type="project" value="TreeGrafter"/>
</dbReference>
<accession>A0A6G1E7I8</accession>
<protein>
    <recommendedName>
        <fullName evidence="3">DNA repair metallo-beta-lactamase domain-containing protein</fullName>
    </recommendedName>
</protein>
<sequence length="153" mass="16927">MPIEMPRGLPFAVDTWGPSSRRRRHRFLTHAHRDHLVGAASGEGPGAVYATRLTMALALCHFPQLEKGEFVEMEVGKTVVVDDPTGAFSVTAYDANHCPVQEPDITLFGRARFGSEEIDIMKEELCNQCIAAEEARNLKMRSLLVSVLHPQGN</sequence>
<name>A0A6G1E7I8_9ORYZ</name>
<dbReference type="InterPro" id="IPR036866">
    <property type="entry name" value="RibonucZ/Hydroxyglut_hydro"/>
</dbReference>
<dbReference type="AlphaFoldDB" id="A0A6G1E7I8"/>
<dbReference type="GO" id="GO:0036297">
    <property type="term" value="P:interstrand cross-link repair"/>
    <property type="evidence" value="ECO:0007669"/>
    <property type="project" value="TreeGrafter"/>
</dbReference>
<dbReference type="SUPFAM" id="SSF56281">
    <property type="entry name" value="Metallo-hydrolase/oxidoreductase"/>
    <property type="match status" value="1"/>
</dbReference>
<dbReference type="EMBL" id="SPHZ02000005">
    <property type="protein sequence ID" value="KAF0920677.1"/>
    <property type="molecule type" value="Genomic_DNA"/>
</dbReference>
<dbReference type="PANTHER" id="PTHR23240:SF31">
    <property type="entry name" value="DNA REPAIR METALLO-BETA-LACTAMASE FAMILY PROTEIN"/>
    <property type="match status" value="1"/>
</dbReference>
<evidence type="ECO:0000313" key="1">
    <source>
        <dbReference type="EMBL" id="KAF0920677.1"/>
    </source>
</evidence>
<dbReference type="Proteomes" id="UP000479710">
    <property type="component" value="Unassembled WGS sequence"/>
</dbReference>
<proteinExistence type="predicted"/>
<reference evidence="1 2" key="1">
    <citation type="submission" date="2019-11" db="EMBL/GenBank/DDBJ databases">
        <title>Whole genome sequence of Oryza granulata.</title>
        <authorList>
            <person name="Li W."/>
        </authorList>
    </citation>
    <scope>NUCLEOTIDE SEQUENCE [LARGE SCALE GENOMIC DNA]</scope>
    <source>
        <strain evidence="2">cv. Menghai</strain>
        <tissue evidence="1">Leaf</tissue>
    </source>
</reference>
<comment type="caution">
    <text evidence="1">The sequence shown here is derived from an EMBL/GenBank/DDBJ whole genome shotgun (WGS) entry which is preliminary data.</text>
</comment>
<evidence type="ECO:0008006" key="3">
    <source>
        <dbReference type="Google" id="ProtNLM"/>
    </source>
</evidence>
<organism evidence="1 2">
    <name type="scientific">Oryza meyeriana var. granulata</name>
    <dbReference type="NCBI Taxonomy" id="110450"/>
    <lineage>
        <taxon>Eukaryota</taxon>
        <taxon>Viridiplantae</taxon>
        <taxon>Streptophyta</taxon>
        <taxon>Embryophyta</taxon>
        <taxon>Tracheophyta</taxon>
        <taxon>Spermatophyta</taxon>
        <taxon>Magnoliopsida</taxon>
        <taxon>Liliopsida</taxon>
        <taxon>Poales</taxon>
        <taxon>Poaceae</taxon>
        <taxon>BOP clade</taxon>
        <taxon>Oryzoideae</taxon>
        <taxon>Oryzeae</taxon>
        <taxon>Oryzinae</taxon>
        <taxon>Oryza</taxon>
        <taxon>Oryza meyeriana</taxon>
    </lineage>
</organism>
<dbReference type="Gene3D" id="3.60.15.10">
    <property type="entry name" value="Ribonuclease Z/Hydroxyacylglutathione hydrolase-like"/>
    <property type="match status" value="1"/>
</dbReference>
<evidence type="ECO:0000313" key="2">
    <source>
        <dbReference type="Proteomes" id="UP000479710"/>
    </source>
</evidence>
<dbReference type="GO" id="GO:0035312">
    <property type="term" value="F:5'-3' DNA exonuclease activity"/>
    <property type="evidence" value="ECO:0007669"/>
    <property type="project" value="TreeGrafter"/>
</dbReference>
<dbReference type="GO" id="GO:0003684">
    <property type="term" value="F:damaged DNA binding"/>
    <property type="evidence" value="ECO:0007669"/>
    <property type="project" value="TreeGrafter"/>
</dbReference>
<keyword evidence="2" id="KW-1185">Reference proteome</keyword>
<dbReference type="OrthoDB" id="262529at2759"/>
<dbReference type="PANTHER" id="PTHR23240">
    <property type="entry name" value="DNA CROSS-LINK REPAIR PROTEIN PSO2/SNM1-RELATED"/>
    <property type="match status" value="1"/>
</dbReference>
<gene>
    <name evidence="1" type="ORF">E2562_036185</name>
</gene>